<dbReference type="AlphaFoldDB" id="A8ZRH6"/>
<keyword evidence="1" id="KW-0614">Plasmid</keyword>
<keyword evidence="2" id="KW-1185">Reference proteome</keyword>
<dbReference type="EMBL" id="CP000856">
    <property type="protein sequence ID" value="ABW35085.1"/>
    <property type="molecule type" value="Genomic_DNA"/>
</dbReference>
<proteinExistence type="predicted"/>
<dbReference type="KEGG" id="dge:Dgeo_3044"/>
<name>A8ZRH6_DEIGD</name>
<evidence type="ECO:0000313" key="2">
    <source>
        <dbReference type="Proteomes" id="UP000002431"/>
    </source>
</evidence>
<reference evidence="1" key="1">
    <citation type="submission" date="2007-10" db="EMBL/GenBank/DDBJ databases">
        <title>Complete sequence of Plasmid2 pDGEO02 of Deinococcus geothermalis DSM 11300.</title>
        <authorList>
            <consortium name="US DOE Joint Genome Institute"/>
            <person name="Copeland A."/>
            <person name="Lucas S."/>
            <person name="Lapidus A."/>
            <person name="Barry K."/>
            <person name="Detter J.C."/>
            <person name="Glavina del Rio T."/>
            <person name="Hammon N."/>
            <person name="Israni S."/>
            <person name="Dalin E."/>
            <person name="Tice H."/>
            <person name="Pitluck S."/>
            <person name="Brettin T."/>
            <person name="Bruce D."/>
            <person name="Han C."/>
            <person name="Tapia R."/>
            <person name="Saunders E."/>
            <person name="Gilna P."/>
            <person name="Schmutz J."/>
            <person name="Larimer F."/>
            <person name="Land M."/>
            <person name="Hauser L."/>
            <person name="Kyrpides N."/>
            <person name="Kim E."/>
            <person name="Daly M.J."/>
            <person name="Fredrickson J.K."/>
            <person name="Makarova K.S."/>
            <person name="Gaidamakova E.K."/>
            <person name="Zhai M."/>
            <person name="Richardson P."/>
        </authorList>
    </citation>
    <scope>NUCLEOTIDE SEQUENCE [LARGE SCALE GENOMIC DNA]</scope>
    <source>
        <strain evidence="1">DSM 11300</strain>
        <plasmid evidence="1">pDGEO02</plasmid>
    </source>
</reference>
<gene>
    <name evidence="1" type="ORF">Dgeo_3044</name>
</gene>
<evidence type="ECO:0000313" key="1">
    <source>
        <dbReference type="EMBL" id="ABW35085.1"/>
    </source>
</evidence>
<accession>A8ZRH6</accession>
<dbReference type="RefSeq" id="WP_012173302.1">
    <property type="nucleotide sequence ID" value="NC_009939.1"/>
</dbReference>
<dbReference type="Proteomes" id="UP000002431">
    <property type="component" value="Plasmid pDGEO02"/>
</dbReference>
<geneLocation type="plasmid" evidence="1 2">
    <name>pDGEO02</name>
</geneLocation>
<protein>
    <submittedName>
        <fullName evidence="1">Uncharacterized protein</fullName>
    </submittedName>
</protein>
<sequence length="53" mass="5295">MTLNGTTYRTDAETLAVLHSIIPAAKASGDSSAVQAVLALGLATGRIVEGGKP</sequence>
<organism evidence="1 2">
    <name type="scientific">Deinococcus geothermalis (strain DSM 11300 / CIP 105573 / AG-3a)</name>
    <dbReference type="NCBI Taxonomy" id="319795"/>
    <lineage>
        <taxon>Bacteria</taxon>
        <taxon>Thermotogati</taxon>
        <taxon>Deinococcota</taxon>
        <taxon>Deinococci</taxon>
        <taxon>Deinococcales</taxon>
        <taxon>Deinococcaceae</taxon>
        <taxon>Deinococcus</taxon>
    </lineage>
</organism>
<dbReference type="HOGENOM" id="CLU_3060792_0_0_0"/>